<evidence type="ECO:0000313" key="2">
    <source>
        <dbReference type="EMBL" id="AGA59823.1"/>
    </source>
</evidence>
<protein>
    <submittedName>
        <fullName evidence="1">Uncharacterized protein</fullName>
    </submittedName>
</protein>
<organism evidence="1 3">
    <name type="scientific">Thermobacillus composti (strain DSM 18247 / JCM 13945 / KWC4)</name>
    <dbReference type="NCBI Taxonomy" id="717605"/>
    <lineage>
        <taxon>Bacteria</taxon>
        <taxon>Bacillati</taxon>
        <taxon>Bacillota</taxon>
        <taxon>Bacilli</taxon>
        <taxon>Bacillales</taxon>
        <taxon>Paenibacillaceae</taxon>
        <taxon>Thermobacillus</taxon>
    </lineage>
</organism>
<dbReference type="EMBL" id="CP003255">
    <property type="protein sequence ID" value="AGA58653.1"/>
    <property type="molecule type" value="Genomic_DNA"/>
</dbReference>
<evidence type="ECO:0000313" key="3">
    <source>
        <dbReference type="Proteomes" id="UP000010795"/>
    </source>
</evidence>
<dbReference type="HOGENOM" id="CLU_3318389_0_0_9"/>
<dbReference type="AlphaFoldDB" id="L0EEE1"/>
<accession>L0EEE1</accession>
<dbReference type="STRING" id="717605.Theco_2553"/>
<reference evidence="3" key="1">
    <citation type="submission" date="2012-01" db="EMBL/GenBank/DDBJ databases">
        <title>Complete sequence of chromosome of Thermobacillus composti KWC4.</title>
        <authorList>
            <person name="Lucas S."/>
            <person name="Han J."/>
            <person name="Lapidus A."/>
            <person name="Cheng J.-F."/>
            <person name="Goodwin L."/>
            <person name="Pitluck S."/>
            <person name="Peters L."/>
            <person name="Ovchinnikova G."/>
            <person name="Teshima H."/>
            <person name="Detter J.C."/>
            <person name="Han C."/>
            <person name="Tapia R."/>
            <person name="Land M."/>
            <person name="Hauser L."/>
            <person name="Kyrpides N."/>
            <person name="Ivanova N."/>
            <person name="Pagani I."/>
            <person name="Anderson I."/>
            <person name="Woyke T."/>
        </authorList>
    </citation>
    <scope>NUCLEOTIDE SEQUENCE [LARGE SCALE GENOMIC DNA]</scope>
    <source>
        <strain evidence="3">DSM 18247 / JCM 13945 / KWC4</strain>
    </source>
</reference>
<dbReference type="KEGG" id="tco:Theco_3811"/>
<name>L0EEE1_THECK</name>
<evidence type="ECO:0000313" key="1">
    <source>
        <dbReference type="EMBL" id="AGA58653.1"/>
    </source>
</evidence>
<gene>
    <name evidence="1" type="ordered locus">Theco_2553</name>
    <name evidence="2" type="ordered locus">Theco_3811</name>
</gene>
<dbReference type="Proteomes" id="UP000010795">
    <property type="component" value="Chromosome"/>
</dbReference>
<dbReference type="KEGG" id="tco:Theco_2553"/>
<dbReference type="EMBL" id="CP003255">
    <property type="protein sequence ID" value="AGA59823.1"/>
    <property type="molecule type" value="Genomic_DNA"/>
</dbReference>
<proteinExistence type="predicted"/>
<sequence>MMDRESDHCVVPMKPSNVGRGKAGTYHRSCYGHIFYTQG</sequence>
<reference evidence="1" key="2">
    <citation type="submission" date="2012-01" db="EMBL/GenBank/DDBJ databases">
        <title>Complete sequence of chromosome of Thermobacillus composti KWC4.</title>
        <authorList>
            <consortium name="US DOE Joint Genome Institute"/>
            <person name="Lucas S."/>
            <person name="Han J."/>
            <person name="Lapidus A."/>
            <person name="Cheng J.-F."/>
            <person name="Goodwin L."/>
            <person name="Pitluck S."/>
            <person name="Peters L."/>
            <person name="Ovchinnikova G."/>
            <person name="Teshima H."/>
            <person name="Detter J.C."/>
            <person name="Han C."/>
            <person name="Tapia R."/>
            <person name="Land M."/>
            <person name="Hauser L."/>
            <person name="Kyrpides N."/>
            <person name="Ivanova N."/>
            <person name="Pagani I."/>
            <person name="Anderson I."/>
            <person name="Woyke T."/>
        </authorList>
    </citation>
    <scope>NUCLEOTIDE SEQUENCE</scope>
    <source>
        <strain evidence="1">KWC4</strain>
    </source>
</reference>
<keyword evidence="3" id="KW-1185">Reference proteome</keyword>